<reference evidence="1 2" key="1">
    <citation type="submission" date="2019-08" db="EMBL/GenBank/DDBJ databases">
        <title>In-depth cultivation of the pig gut microbiome towards novel bacterial diversity and tailored functional studies.</title>
        <authorList>
            <person name="Wylensek D."/>
            <person name="Hitch T.C.A."/>
            <person name="Clavel T."/>
        </authorList>
    </citation>
    <scope>NUCLEOTIDE SEQUENCE [LARGE SCALE GENOMIC DNA]</scope>
    <source>
        <strain evidence="1 2">SM-530-WT-4B</strain>
    </source>
</reference>
<dbReference type="AlphaFoldDB" id="A0A6L5YD87"/>
<protein>
    <submittedName>
        <fullName evidence="1">Protein-export protein SecB</fullName>
    </submittedName>
</protein>
<dbReference type="Proteomes" id="UP000473699">
    <property type="component" value="Unassembled WGS sequence"/>
</dbReference>
<sequence>MNEIRLADFRAESLQFDINHHFQPKKDENLALSIKLDQRVRMSATPKEPTFLNIRVTVFDDAENNNYPFEIIADVTGVFFIDAEGADREAILKDNGMTMLLPYVRAMISQLVSLANLPTPVILPPMDPSQMKPMEQPAANN</sequence>
<evidence type="ECO:0000313" key="1">
    <source>
        <dbReference type="EMBL" id="MST56201.1"/>
    </source>
</evidence>
<accession>A0A6L5YD87</accession>
<dbReference type="RefSeq" id="WP_154529286.1">
    <property type="nucleotide sequence ID" value="NZ_VUNH01000010.1"/>
</dbReference>
<dbReference type="Gene3D" id="3.10.420.10">
    <property type="entry name" value="SecB-like"/>
    <property type="match status" value="1"/>
</dbReference>
<gene>
    <name evidence="1" type="ORF">FYJ74_09180</name>
</gene>
<evidence type="ECO:0000313" key="2">
    <source>
        <dbReference type="Proteomes" id="UP000473699"/>
    </source>
</evidence>
<organism evidence="1 2">
    <name type="scientific">Pyramidobacter porci</name>
    <dbReference type="NCBI Taxonomy" id="2605789"/>
    <lineage>
        <taxon>Bacteria</taxon>
        <taxon>Thermotogati</taxon>
        <taxon>Synergistota</taxon>
        <taxon>Synergistia</taxon>
        <taxon>Synergistales</taxon>
        <taxon>Dethiosulfovibrionaceae</taxon>
        <taxon>Pyramidobacter</taxon>
    </lineage>
</organism>
<dbReference type="InterPro" id="IPR035958">
    <property type="entry name" value="SecB-like_sf"/>
</dbReference>
<dbReference type="EMBL" id="VUNH01000010">
    <property type="protein sequence ID" value="MST56201.1"/>
    <property type="molecule type" value="Genomic_DNA"/>
</dbReference>
<comment type="caution">
    <text evidence="1">The sequence shown here is derived from an EMBL/GenBank/DDBJ whole genome shotgun (WGS) entry which is preliminary data.</text>
</comment>
<dbReference type="SUPFAM" id="SSF54611">
    <property type="entry name" value="SecB-like"/>
    <property type="match status" value="1"/>
</dbReference>
<name>A0A6L5YD87_9BACT</name>
<proteinExistence type="predicted"/>
<keyword evidence="2" id="KW-1185">Reference proteome</keyword>